<dbReference type="PRINTS" id="PR00080">
    <property type="entry name" value="SDRFAMILY"/>
</dbReference>
<dbReference type="Pfam" id="PF13561">
    <property type="entry name" value="adh_short_C2"/>
    <property type="match status" value="1"/>
</dbReference>
<reference evidence="3 4" key="1">
    <citation type="submission" date="2017-07" db="EMBL/GenBank/DDBJ databases">
        <title>Leptospira spp. isolated from tropical soils.</title>
        <authorList>
            <person name="Thibeaux R."/>
            <person name="Iraola G."/>
            <person name="Ferres I."/>
            <person name="Bierque E."/>
            <person name="Girault D."/>
            <person name="Soupe-Gilbert M.-E."/>
            <person name="Picardeau M."/>
            <person name="Goarant C."/>
        </authorList>
    </citation>
    <scope>NUCLEOTIDE SEQUENCE [LARGE SCALE GENOMIC DNA]</scope>
    <source>
        <strain evidence="3 4">FH2-B-A1</strain>
    </source>
</reference>
<dbReference type="PANTHER" id="PTHR42760">
    <property type="entry name" value="SHORT-CHAIN DEHYDROGENASES/REDUCTASES FAMILY MEMBER"/>
    <property type="match status" value="1"/>
</dbReference>
<dbReference type="CDD" id="cd05233">
    <property type="entry name" value="SDR_c"/>
    <property type="match status" value="1"/>
</dbReference>
<dbReference type="PANTHER" id="PTHR42760:SF133">
    <property type="entry name" value="3-OXOACYL-[ACYL-CARRIER-PROTEIN] REDUCTASE"/>
    <property type="match status" value="1"/>
</dbReference>
<accession>A0A2N0APR8</accession>
<keyword evidence="2" id="KW-0560">Oxidoreductase</keyword>
<evidence type="ECO:0000256" key="1">
    <source>
        <dbReference type="ARBA" id="ARBA00006484"/>
    </source>
</evidence>
<name>A0A2N0APR8_9LEPT</name>
<dbReference type="EMBL" id="NPDX01000001">
    <property type="protein sequence ID" value="PJZ86296.1"/>
    <property type="molecule type" value="Genomic_DNA"/>
</dbReference>
<organism evidence="3 4">
    <name type="scientific">Leptospira harrisiae</name>
    <dbReference type="NCBI Taxonomy" id="2023189"/>
    <lineage>
        <taxon>Bacteria</taxon>
        <taxon>Pseudomonadati</taxon>
        <taxon>Spirochaetota</taxon>
        <taxon>Spirochaetia</taxon>
        <taxon>Leptospirales</taxon>
        <taxon>Leptospiraceae</taxon>
        <taxon>Leptospira</taxon>
    </lineage>
</organism>
<dbReference type="RefSeq" id="WP_100743178.1">
    <property type="nucleotide sequence ID" value="NZ_NPDW01000001.1"/>
</dbReference>
<dbReference type="Gene3D" id="3.40.50.720">
    <property type="entry name" value="NAD(P)-binding Rossmann-like Domain"/>
    <property type="match status" value="1"/>
</dbReference>
<dbReference type="InterPro" id="IPR036291">
    <property type="entry name" value="NAD(P)-bd_dom_sf"/>
</dbReference>
<dbReference type="GO" id="GO:0006633">
    <property type="term" value="P:fatty acid biosynthetic process"/>
    <property type="evidence" value="ECO:0007669"/>
    <property type="project" value="TreeGrafter"/>
</dbReference>
<dbReference type="InterPro" id="IPR002347">
    <property type="entry name" value="SDR_fam"/>
</dbReference>
<dbReference type="SUPFAM" id="SSF51735">
    <property type="entry name" value="NAD(P)-binding Rossmann-fold domains"/>
    <property type="match status" value="1"/>
</dbReference>
<evidence type="ECO:0000256" key="2">
    <source>
        <dbReference type="ARBA" id="ARBA00023002"/>
    </source>
</evidence>
<dbReference type="Proteomes" id="UP000232145">
    <property type="component" value="Unassembled WGS sequence"/>
</dbReference>
<dbReference type="FunFam" id="3.40.50.720:FF:000084">
    <property type="entry name" value="Short-chain dehydrogenase reductase"/>
    <property type="match status" value="1"/>
</dbReference>
<comment type="similarity">
    <text evidence="1">Belongs to the short-chain dehydrogenases/reductases (SDR) family.</text>
</comment>
<dbReference type="GO" id="GO:0016616">
    <property type="term" value="F:oxidoreductase activity, acting on the CH-OH group of donors, NAD or NADP as acceptor"/>
    <property type="evidence" value="ECO:0007669"/>
    <property type="project" value="TreeGrafter"/>
</dbReference>
<dbReference type="OrthoDB" id="9803333at2"/>
<proteinExistence type="inferred from homology"/>
<keyword evidence="4" id="KW-1185">Reference proteome</keyword>
<evidence type="ECO:0000313" key="4">
    <source>
        <dbReference type="Proteomes" id="UP000232145"/>
    </source>
</evidence>
<protein>
    <submittedName>
        <fullName evidence="3">Polyketide synthase</fullName>
    </submittedName>
</protein>
<dbReference type="GO" id="GO:0048038">
    <property type="term" value="F:quinone binding"/>
    <property type="evidence" value="ECO:0007669"/>
    <property type="project" value="TreeGrafter"/>
</dbReference>
<dbReference type="PRINTS" id="PR00081">
    <property type="entry name" value="GDHRDH"/>
</dbReference>
<comment type="caution">
    <text evidence="3">The sequence shown here is derived from an EMBL/GenBank/DDBJ whole genome shotgun (WGS) entry which is preliminary data.</text>
</comment>
<gene>
    <name evidence="3" type="ORF">CH364_09060</name>
</gene>
<sequence length="257" mass="27860">MNLNLKDKRVFVSGGTRGIGLAIVKGFLSEGAHVAFSSRNEDTIKQIAKELEKEFSDSTFLYFVSDATDPESTRDVFETIVSKWNGLDIVVSNVGDGRSTQEPLQSSEQFGNTLRINLTSAEIIAREFLKRNETGKGSLLFISSITGLEAFGAPTDYSVAKAAIIALSKNLARKLAPGIRVNCIAPGNVYSPGGSWDEKIQKDPERINKIIESTVPMKRFGSPEEIADMVLFLSSDRASFVTGSCIVVDGGQTVGFH</sequence>
<evidence type="ECO:0000313" key="3">
    <source>
        <dbReference type="EMBL" id="PJZ86296.1"/>
    </source>
</evidence>
<dbReference type="AlphaFoldDB" id="A0A2N0APR8"/>